<sequence length="178" mass="20610">MKVDKIHLQDVFPSQDGSLKLILIDRDGDKHILRYPKSYEHVYLNDMCFFMNQGYIVLDNDCVPVNPIILTDDMIGKQVQLLNGDVHKVYKHPQNNHYIIGRYIYDCFGHGRIMSITRDTVPLSQHVLGPMELKYDPSIRSAFKLTSNLSSYTSYNRINSNARINSNMGYTDYLEDTL</sequence>
<dbReference type="EMBL" id="BK014667">
    <property type="protein sequence ID" value="DAD67070.1"/>
    <property type="molecule type" value="Genomic_DNA"/>
</dbReference>
<proteinExistence type="predicted"/>
<protein>
    <submittedName>
        <fullName evidence="1">Uncharacterized protein</fullName>
    </submittedName>
</protein>
<evidence type="ECO:0000313" key="1">
    <source>
        <dbReference type="EMBL" id="DAD67070.1"/>
    </source>
</evidence>
<reference evidence="1" key="1">
    <citation type="journal article" date="2021" name="Proc. Natl. Acad. Sci. U.S.A.">
        <title>A Catalog of Tens of Thousands of Viruses from Human Metagenomes Reveals Hidden Associations with Chronic Diseases.</title>
        <authorList>
            <person name="Tisza M.J."/>
            <person name="Buck C.B."/>
        </authorList>
    </citation>
    <scope>NUCLEOTIDE SEQUENCE</scope>
    <source>
        <strain evidence="1">CtBev14</strain>
    </source>
</reference>
<accession>A0A8S5LAT9</accession>
<name>A0A8S5LAT9_9CAUD</name>
<organism evidence="1">
    <name type="scientific">Podoviridae sp. ctBev14</name>
    <dbReference type="NCBI Taxonomy" id="2823556"/>
    <lineage>
        <taxon>Viruses</taxon>
        <taxon>Duplodnaviria</taxon>
        <taxon>Heunggongvirae</taxon>
        <taxon>Uroviricota</taxon>
        <taxon>Caudoviricetes</taxon>
    </lineage>
</organism>